<keyword evidence="3" id="KW-1185">Reference proteome</keyword>
<sequence length="709" mass="78830">MARTSASHKVGPARKAPPPCKVGPARIMKTNHKFSKLPDTLPIAEGSVEDGSPEPSPTNKDSGALADDNTVVDFTVDSPILFKKRKLHQHKTISSAYSNAVLPEASPEDSDYNDEEKSQSGSNNDDADKSPMPPGTQPQQADEDHVSPTPPARQAKGKGKQLPPPADDEEQHDNQHQADLDNSQQQVDLDENSGDSLMSGQLPQEAIDKAITLGDKTVAEAEKIAKEYGKSVQTILIQAGLVVKTTCADNSWNMYQAWYKMKHPKSSDMSTNDWKQLQRDHWVKHCDKCENPELWKEIHEFWDRSSKITEESSKVLYNRIMAVCNAFALSCQAYLCLEDIYVGGVFAGSPLILELVNKKQADIKELVDYLMTVIKYNCIDDTASLPSFTHFTALKFNPKLACEKGEGTCDHNHHVAPIMMLEKFEGAGIPHEVKNIPWKTMLNSLYLHQAQVVNWPAGVPPVGSNFVFKDLKTDELKALVGPYLKCCMGSDYSMELACVEHPELKKKRKDKLSGVKVPETELMFVPWSDESKDLMSNKDSTMLNIPLITNMDGKVQHTLMDCVLFMKNLLPSIEVLDSVGSPPRNSPTPQPSSPLVWSPSPPHRDHRKVMPLPHPIPTKVPPCQPLSQKAIIPMTISSSVTHTTVPLNNLVIIAHHHLFTILYAYTRESAPVAGPSRHATKAWVSPTEDEEEVEVEDGGYDHDYFKDYE</sequence>
<feature type="region of interest" description="Disordered" evidence="1">
    <location>
        <begin position="1"/>
        <end position="200"/>
    </location>
</feature>
<comment type="caution">
    <text evidence="2">The sequence shown here is derived from an EMBL/GenBank/DDBJ whole genome shotgun (WGS) entry which is preliminary data.</text>
</comment>
<dbReference type="Proteomes" id="UP000807769">
    <property type="component" value="Unassembled WGS sequence"/>
</dbReference>
<evidence type="ECO:0000313" key="2">
    <source>
        <dbReference type="EMBL" id="KAG1816765.1"/>
    </source>
</evidence>
<organism evidence="2 3">
    <name type="scientific">Suillus subaureus</name>
    <dbReference type="NCBI Taxonomy" id="48587"/>
    <lineage>
        <taxon>Eukaryota</taxon>
        <taxon>Fungi</taxon>
        <taxon>Dikarya</taxon>
        <taxon>Basidiomycota</taxon>
        <taxon>Agaricomycotina</taxon>
        <taxon>Agaricomycetes</taxon>
        <taxon>Agaricomycetidae</taxon>
        <taxon>Boletales</taxon>
        <taxon>Suillineae</taxon>
        <taxon>Suillaceae</taxon>
        <taxon>Suillus</taxon>
    </lineage>
</organism>
<dbReference type="AlphaFoldDB" id="A0A9P7ECC7"/>
<reference evidence="2" key="1">
    <citation type="journal article" date="2020" name="New Phytol.">
        <title>Comparative genomics reveals dynamic genome evolution in host specialist ectomycorrhizal fungi.</title>
        <authorList>
            <person name="Lofgren L.A."/>
            <person name="Nguyen N.H."/>
            <person name="Vilgalys R."/>
            <person name="Ruytinx J."/>
            <person name="Liao H.L."/>
            <person name="Branco S."/>
            <person name="Kuo A."/>
            <person name="LaButti K."/>
            <person name="Lipzen A."/>
            <person name="Andreopoulos W."/>
            <person name="Pangilinan J."/>
            <person name="Riley R."/>
            <person name="Hundley H."/>
            <person name="Na H."/>
            <person name="Barry K."/>
            <person name="Grigoriev I.V."/>
            <person name="Stajich J.E."/>
            <person name="Kennedy P.G."/>
        </authorList>
    </citation>
    <scope>NUCLEOTIDE SEQUENCE</scope>
    <source>
        <strain evidence="2">MN1</strain>
    </source>
</reference>
<feature type="compositionally biased region" description="Basic and acidic residues" evidence="1">
    <location>
        <begin position="699"/>
        <end position="709"/>
    </location>
</feature>
<feature type="region of interest" description="Disordered" evidence="1">
    <location>
        <begin position="580"/>
        <end position="609"/>
    </location>
</feature>
<evidence type="ECO:0000256" key="1">
    <source>
        <dbReference type="SAM" id="MobiDB-lite"/>
    </source>
</evidence>
<dbReference type="RefSeq" id="XP_041193325.1">
    <property type="nucleotide sequence ID" value="XM_041340121.1"/>
</dbReference>
<feature type="region of interest" description="Disordered" evidence="1">
    <location>
        <begin position="679"/>
        <end position="709"/>
    </location>
</feature>
<dbReference type="OrthoDB" id="2691626at2759"/>
<gene>
    <name evidence="2" type="ORF">BJ212DRAFT_1480622</name>
</gene>
<feature type="compositionally biased region" description="Acidic residues" evidence="1">
    <location>
        <begin position="687"/>
        <end position="698"/>
    </location>
</feature>
<dbReference type="GeneID" id="64634137"/>
<name>A0A9P7ECC7_9AGAM</name>
<feature type="compositionally biased region" description="Basic residues" evidence="1">
    <location>
        <begin position="82"/>
        <end position="91"/>
    </location>
</feature>
<protein>
    <submittedName>
        <fullName evidence="2">Uncharacterized protein</fullName>
    </submittedName>
</protein>
<accession>A0A9P7ECC7</accession>
<proteinExistence type="predicted"/>
<evidence type="ECO:0000313" key="3">
    <source>
        <dbReference type="Proteomes" id="UP000807769"/>
    </source>
</evidence>
<dbReference type="EMBL" id="JABBWG010000015">
    <property type="protein sequence ID" value="KAG1816765.1"/>
    <property type="molecule type" value="Genomic_DNA"/>
</dbReference>